<name>A0ABT6JMJ6_9GAMM</name>
<keyword evidence="10" id="KW-1185">Reference proteome</keyword>
<evidence type="ECO:0000256" key="6">
    <source>
        <dbReference type="ARBA" id="ARBA00022989"/>
    </source>
</evidence>
<evidence type="ECO:0000256" key="3">
    <source>
        <dbReference type="ARBA" id="ARBA00022448"/>
    </source>
</evidence>
<keyword evidence="5 8" id="KW-0812">Transmembrane</keyword>
<reference evidence="9 10" key="1">
    <citation type="submission" date="2023-04" db="EMBL/GenBank/DDBJ databases">
        <title>Luteimonas sp. M1R5S18.</title>
        <authorList>
            <person name="Sun J.-Q."/>
        </authorList>
    </citation>
    <scope>NUCLEOTIDE SEQUENCE [LARGE SCALE GENOMIC DNA]</scope>
    <source>
        <strain evidence="9 10">M1R5S18</strain>
    </source>
</reference>
<proteinExistence type="inferred from homology"/>
<dbReference type="PANTHER" id="PTHR46494">
    <property type="entry name" value="CORA FAMILY METAL ION TRANSPORTER (EUROFUNG)"/>
    <property type="match status" value="1"/>
</dbReference>
<dbReference type="RefSeq" id="WP_280602845.1">
    <property type="nucleotide sequence ID" value="NZ_JARXRN010000028.1"/>
</dbReference>
<feature type="transmembrane region" description="Helical" evidence="8">
    <location>
        <begin position="308"/>
        <end position="328"/>
    </location>
</feature>
<evidence type="ECO:0000256" key="4">
    <source>
        <dbReference type="ARBA" id="ARBA00022475"/>
    </source>
</evidence>
<evidence type="ECO:0000256" key="2">
    <source>
        <dbReference type="ARBA" id="ARBA00009765"/>
    </source>
</evidence>
<evidence type="ECO:0000256" key="7">
    <source>
        <dbReference type="ARBA" id="ARBA00023136"/>
    </source>
</evidence>
<evidence type="ECO:0000256" key="5">
    <source>
        <dbReference type="ARBA" id="ARBA00022692"/>
    </source>
</evidence>
<gene>
    <name evidence="9" type="ORF">QFW80_15335</name>
</gene>
<sequence>MDAAPASTANPSCVINCAVYATDGTRRDIALASISDVLAQDDGSFVWIGLYEPGDSVLETLQEEFDLHDLAIEDAHKAHQRPKVEAYGGALFLAVNTAQMVEGRILFGETHIFVGPRYLITVRHGASLSYAPARARVEREPDLLALGPSYALYAVLDFIVDNYLPIADQFKSALHALERDIFSDAYRRSTLVRLYDLKRQLTEMRMSVAPLIDVLSQLVRSPSLQIPEDTRFYFRDVHDHVVRVNDTVDALRDMLGTAMAVNQSLVTLAQGETVKKLGAWAALLAAPTLITSWYGMNFRAMPELDERYAYPVLVLLVGVVCFGLYRLFRRIGWL</sequence>
<organism evidence="9 10">
    <name type="scientific">Luteimonas rhizosphaericola</name>
    <dbReference type="NCBI Taxonomy" id="3042024"/>
    <lineage>
        <taxon>Bacteria</taxon>
        <taxon>Pseudomonadati</taxon>
        <taxon>Pseudomonadota</taxon>
        <taxon>Gammaproteobacteria</taxon>
        <taxon>Lysobacterales</taxon>
        <taxon>Lysobacteraceae</taxon>
        <taxon>Luteimonas</taxon>
    </lineage>
</organism>
<dbReference type="InterPro" id="IPR045863">
    <property type="entry name" value="CorA_TM1_TM2"/>
</dbReference>
<keyword evidence="6 8" id="KW-1133">Transmembrane helix</keyword>
<dbReference type="InterPro" id="IPR045861">
    <property type="entry name" value="CorA_cytoplasmic_dom"/>
</dbReference>
<comment type="caution">
    <text evidence="9">The sequence shown here is derived from an EMBL/GenBank/DDBJ whole genome shotgun (WGS) entry which is preliminary data.</text>
</comment>
<feature type="transmembrane region" description="Helical" evidence="8">
    <location>
        <begin position="277"/>
        <end position="296"/>
    </location>
</feature>
<dbReference type="EMBL" id="JARXRN010000028">
    <property type="protein sequence ID" value="MDH5831893.1"/>
    <property type="molecule type" value="Genomic_DNA"/>
</dbReference>
<dbReference type="PANTHER" id="PTHR46494:SF1">
    <property type="entry name" value="CORA FAMILY METAL ION TRANSPORTER (EUROFUNG)"/>
    <property type="match status" value="1"/>
</dbReference>
<dbReference type="SUPFAM" id="SSF143865">
    <property type="entry name" value="CorA soluble domain-like"/>
    <property type="match status" value="1"/>
</dbReference>
<keyword evidence="4" id="KW-1003">Cell membrane</keyword>
<keyword evidence="7 8" id="KW-0472">Membrane</keyword>
<comment type="similarity">
    <text evidence="2">Belongs to the CorA metal ion transporter (MIT) (TC 1.A.35) family.</text>
</comment>
<accession>A0ABT6JMJ6</accession>
<keyword evidence="3" id="KW-0813">Transport</keyword>
<dbReference type="CDD" id="cd12830">
    <property type="entry name" value="MtCorA-like"/>
    <property type="match status" value="1"/>
</dbReference>
<protein>
    <submittedName>
        <fullName evidence="9">Magnesium and cobalt transport protein CorA</fullName>
    </submittedName>
</protein>
<comment type="subcellular location">
    <subcellularLocation>
        <location evidence="1">Cell membrane</location>
        <topology evidence="1">Multi-pass membrane protein</topology>
    </subcellularLocation>
</comment>
<dbReference type="Gene3D" id="3.30.460.20">
    <property type="entry name" value="CorA soluble domain-like"/>
    <property type="match status" value="1"/>
</dbReference>
<dbReference type="Proteomes" id="UP001156831">
    <property type="component" value="Unassembled WGS sequence"/>
</dbReference>
<evidence type="ECO:0000256" key="8">
    <source>
        <dbReference type="SAM" id="Phobius"/>
    </source>
</evidence>
<evidence type="ECO:0000256" key="1">
    <source>
        <dbReference type="ARBA" id="ARBA00004651"/>
    </source>
</evidence>
<evidence type="ECO:0000313" key="9">
    <source>
        <dbReference type="EMBL" id="MDH5831893.1"/>
    </source>
</evidence>
<dbReference type="Gene3D" id="1.20.58.340">
    <property type="entry name" value="Magnesium transport protein CorA, transmembrane region"/>
    <property type="match status" value="2"/>
</dbReference>
<evidence type="ECO:0000313" key="10">
    <source>
        <dbReference type="Proteomes" id="UP001156831"/>
    </source>
</evidence>
<dbReference type="Pfam" id="PF01544">
    <property type="entry name" value="CorA"/>
    <property type="match status" value="1"/>
</dbReference>
<dbReference type="SUPFAM" id="SSF144083">
    <property type="entry name" value="Magnesium transport protein CorA, transmembrane region"/>
    <property type="match status" value="1"/>
</dbReference>
<dbReference type="InterPro" id="IPR002523">
    <property type="entry name" value="MgTranspt_CorA/ZnTranspt_ZntB"/>
</dbReference>